<feature type="transmembrane region" description="Helical" evidence="1">
    <location>
        <begin position="276"/>
        <end position="298"/>
    </location>
</feature>
<feature type="transmembrane region" description="Helical" evidence="1">
    <location>
        <begin position="310"/>
        <end position="330"/>
    </location>
</feature>
<feature type="transmembrane region" description="Helical" evidence="1">
    <location>
        <begin position="178"/>
        <end position="199"/>
    </location>
</feature>
<evidence type="ECO:0000313" key="2">
    <source>
        <dbReference type="EMBL" id="MBN8204558.1"/>
    </source>
</evidence>
<proteinExistence type="predicted"/>
<dbReference type="InterPro" id="IPR005240">
    <property type="entry name" value="DUF389"/>
</dbReference>
<organism evidence="2 3">
    <name type="scientific">Microbacterium esteraromaticum</name>
    <dbReference type="NCBI Taxonomy" id="57043"/>
    <lineage>
        <taxon>Bacteria</taxon>
        <taxon>Bacillati</taxon>
        <taxon>Actinomycetota</taxon>
        <taxon>Actinomycetes</taxon>
        <taxon>Micrococcales</taxon>
        <taxon>Microbacteriaceae</taxon>
        <taxon>Microbacterium</taxon>
    </lineage>
</organism>
<protein>
    <submittedName>
        <fullName evidence="2">DUF389 domain-containing protein</fullName>
    </submittedName>
</protein>
<feature type="transmembrane region" description="Helical" evidence="1">
    <location>
        <begin position="120"/>
        <end position="143"/>
    </location>
</feature>
<keyword evidence="1" id="KW-0472">Membrane</keyword>
<feature type="transmembrane region" description="Helical" evidence="1">
    <location>
        <begin position="375"/>
        <end position="396"/>
    </location>
</feature>
<dbReference type="PANTHER" id="PTHR20992:SF9">
    <property type="entry name" value="AT15442P-RELATED"/>
    <property type="match status" value="1"/>
</dbReference>
<keyword evidence="1" id="KW-1133">Transmembrane helix</keyword>
<feature type="transmembrane region" description="Helical" evidence="1">
    <location>
        <begin position="91"/>
        <end position="114"/>
    </location>
</feature>
<dbReference type="Pfam" id="PF04087">
    <property type="entry name" value="DUF389"/>
    <property type="match status" value="1"/>
</dbReference>
<feature type="transmembrane region" description="Helical" evidence="1">
    <location>
        <begin position="155"/>
        <end position="172"/>
    </location>
</feature>
<dbReference type="EMBL" id="JAEMWU010000001">
    <property type="protein sequence ID" value="MBN8204558.1"/>
    <property type="molecule type" value="Genomic_DNA"/>
</dbReference>
<evidence type="ECO:0000313" key="3">
    <source>
        <dbReference type="Proteomes" id="UP000664385"/>
    </source>
</evidence>
<evidence type="ECO:0000256" key="1">
    <source>
        <dbReference type="SAM" id="Phobius"/>
    </source>
</evidence>
<feature type="transmembrane region" description="Helical" evidence="1">
    <location>
        <begin position="408"/>
        <end position="432"/>
    </location>
</feature>
<keyword evidence="1" id="KW-0812">Transmembrane</keyword>
<reference evidence="2" key="1">
    <citation type="submission" date="2020-12" db="EMBL/GenBank/DDBJ databases">
        <title>PHA producing bacteria isolated from mangrove.</title>
        <authorList>
            <person name="Zheng W."/>
            <person name="Yu S."/>
            <person name="Huang Y."/>
        </authorList>
    </citation>
    <scope>NUCLEOTIDE SEQUENCE</scope>
    <source>
        <strain evidence="2">GN8-5</strain>
    </source>
</reference>
<feature type="transmembrane region" description="Helical" evidence="1">
    <location>
        <begin position="251"/>
        <end position="270"/>
    </location>
</feature>
<name>A0A939DV10_9MICO</name>
<dbReference type="AlphaFoldDB" id="A0A939DV10"/>
<feature type="transmembrane region" description="Helical" evidence="1">
    <location>
        <begin position="350"/>
        <end position="368"/>
    </location>
</feature>
<dbReference type="Proteomes" id="UP000664385">
    <property type="component" value="Unassembled WGS sequence"/>
</dbReference>
<feature type="transmembrane region" description="Helical" evidence="1">
    <location>
        <begin position="26"/>
        <end position="50"/>
    </location>
</feature>
<comment type="caution">
    <text evidence="2">The sequence shown here is derived from an EMBL/GenBank/DDBJ whole genome shotgun (WGS) entry which is preliminary data.</text>
</comment>
<dbReference type="RefSeq" id="WP_206822503.1">
    <property type="nucleotide sequence ID" value="NZ_JAEMWU010000001.1"/>
</dbReference>
<feature type="transmembrane region" description="Helical" evidence="1">
    <location>
        <begin position="444"/>
        <end position="464"/>
    </location>
</feature>
<gene>
    <name evidence="2" type="ORF">JF543_01130</name>
</gene>
<sequence length="551" mass="56616">MTLDDQADTVSPPPASSVRERFRAMVAALSNPAGVRGLLAMAGGTVVLLLPNATTMLVTFIVVALLALSGATDLGYAASGRRWFGKGISRWLAALRGLAALALAAAMVLAIYAAGDALTLTLVVGFAGIFIGIRGVVAIIGALLKRRERDPLPRLAGGSIAVIAGILAYLVPSSVVSTVIIGGAVAALVLGLLLVAWSLRHSARGTTTVPPTATVPELIWDWIDGSDIGRKQRAEYAAGLYFERPQRLTKLGTWWVMLVLSVAIASFAVLADSTAVVIGAMLVAPLMTPILGLAGALVNGWGRRAFDSATLIVAGALAAVALAYGISAWAPIAISHATNSQIVSRVSPTTVDMLIAIAAGAAGAFATVNARVASGIAGVAIAVALVPPLAVVGISLNGGQYADAGGATLLFLTNFVAIVLSASAVFVLTGFARPYALRNRPRQIMQTVVPFIALAGIILLPLMLTSEGILQSQNRQRDVQHTVEDWLGDDTDFVVSDISVTGDTVSITISGPGEPPQATDLHESLQDGFTAPIGLELTVIPVEVTVVPSGG</sequence>
<feature type="transmembrane region" description="Helical" evidence="1">
    <location>
        <begin position="56"/>
        <end position="79"/>
    </location>
</feature>
<dbReference type="PANTHER" id="PTHR20992">
    <property type="entry name" value="AT15442P-RELATED"/>
    <property type="match status" value="1"/>
</dbReference>
<accession>A0A939DV10</accession>